<dbReference type="OrthoDB" id="10250120at2759"/>
<feature type="region of interest" description="Disordered" evidence="3">
    <location>
        <begin position="383"/>
        <end position="410"/>
    </location>
</feature>
<reference evidence="4" key="1">
    <citation type="submission" date="2021-09" db="EMBL/GenBank/DDBJ databases">
        <authorList>
            <person name="Martin H S."/>
        </authorList>
    </citation>
    <scope>NUCLEOTIDE SEQUENCE</scope>
</reference>
<dbReference type="Proteomes" id="UP000789524">
    <property type="component" value="Unassembled WGS sequence"/>
</dbReference>
<accession>A0A8J2W7A2</accession>
<dbReference type="InterPro" id="IPR005024">
    <property type="entry name" value="Snf7_fam"/>
</dbReference>
<feature type="compositionally biased region" description="Gly residues" evidence="3">
    <location>
        <begin position="385"/>
        <end position="394"/>
    </location>
</feature>
<dbReference type="AlphaFoldDB" id="A0A8J2W7A2"/>
<dbReference type="PANTHER" id="PTHR22761:SF21">
    <property type="entry name" value="CHARGED MULTIVESICULAR BODY PROTEIN 7"/>
    <property type="match status" value="1"/>
</dbReference>
<name>A0A8J2W7A2_9NEOP</name>
<evidence type="ECO:0000313" key="4">
    <source>
        <dbReference type="EMBL" id="CAG9574179.1"/>
    </source>
</evidence>
<feature type="compositionally biased region" description="Basic and acidic residues" evidence="3">
    <location>
        <begin position="562"/>
        <end position="575"/>
    </location>
</feature>
<dbReference type="Pfam" id="PF25880">
    <property type="entry name" value="WHD_CHMP7_1st"/>
    <property type="match status" value="1"/>
</dbReference>
<dbReference type="GO" id="GO:0006900">
    <property type="term" value="P:vesicle budding from membrane"/>
    <property type="evidence" value="ECO:0007669"/>
    <property type="project" value="TreeGrafter"/>
</dbReference>
<organism evidence="4 5">
    <name type="scientific">Danaus chrysippus</name>
    <name type="common">African queen</name>
    <dbReference type="NCBI Taxonomy" id="151541"/>
    <lineage>
        <taxon>Eukaryota</taxon>
        <taxon>Metazoa</taxon>
        <taxon>Ecdysozoa</taxon>
        <taxon>Arthropoda</taxon>
        <taxon>Hexapoda</taxon>
        <taxon>Insecta</taxon>
        <taxon>Pterygota</taxon>
        <taxon>Neoptera</taxon>
        <taxon>Endopterygota</taxon>
        <taxon>Lepidoptera</taxon>
        <taxon>Glossata</taxon>
        <taxon>Ditrysia</taxon>
        <taxon>Papilionoidea</taxon>
        <taxon>Nymphalidae</taxon>
        <taxon>Danainae</taxon>
        <taxon>Danaini</taxon>
        <taxon>Danaina</taxon>
        <taxon>Danaus</taxon>
        <taxon>Anosia</taxon>
    </lineage>
</organism>
<dbReference type="GO" id="GO:0032511">
    <property type="term" value="P:late endosome to vacuole transport via multivesicular body sorting pathway"/>
    <property type="evidence" value="ECO:0007669"/>
    <property type="project" value="TreeGrafter"/>
</dbReference>
<comment type="caution">
    <text evidence="4">The sequence shown here is derived from an EMBL/GenBank/DDBJ whole genome shotgun (WGS) entry which is preliminary data.</text>
</comment>
<dbReference type="EMBL" id="CAKASE010000072">
    <property type="protein sequence ID" value="CAG9574179.1"/>
    <property type="molecule type" value="Genomic_DNA"/>
</dbReference>
<keyword evidence="5" id="KW-1185">Reference proteome</keyword>
<comment type="similarity">
    <text evidence="1">Belongs to the SNF7 family.</text>
</comment>
<dbReference type="GO" id="GO:0000815">
    <property type="term" value="C:ESCRT III complex"/>
    <property type="evidence" value="ECO:0007669"/>
    <property type="project" value="TreeGrafter"/>
</dbReference>
<keyword evidence="2" id="KW-0175">Coiled coil</keyword>
<dbReference type="PANTHER" id="PTHR22761">
    <property type="entry name" value="CHARGED MULTIVESICULAR BODY PROTEIN"/>
    <property type="match status" value="1"/>
</dbReference>
<proteinExistence type="inferred from homology"/>
<evidence type="ECO:0000256" key="3">
    <source>
        <dbReference type="SAM" id="MobiDB-lite"/>
    </source>
</evidence>
<dbReference type="GO" id="GO:0005771">
    <property type="term" value="C:multivesicular body"/>
    <property type="evidence" value="ECO:0007669"/>
    <property type="project" value="TreeGrafter"/>
</dbReference>
<feature type="region of interest" description="Disordered" evidence="3">
    <location>
        <begin position="538"/>
        <end position="575"/>
    </location>
</feature>
<evidence type="ECO:0000256" key="2">
    <source>
        <dbReference type="SAM" id="Coils"/>
    </source>
</evidence>
<evidence type="ECO:0000256" key="1">
    <source>
        <dbReference type="ARBA" id="ARBA00006190"/>
    </source>
</evidence>
<evidence type="ECO:0000313" key="5">
    <source>
        <dbReference type="Proteomes" id="UP000789524"/>
    </source>
</evidence>
<dbReference type="GO" id="GO:0009898">
    <property type="term" value="C:cytoplasmic side of plasma membrane"/>
    <property type="evidence" value="ECO:0007669"/>
    <property type="project" value="TreeGrafter"/>
</dbReference>
<dbReference type="Gene3D" id="6.10.140.1230">
    <property type="match status" value="1"/>
</dbReference>
<feature type="coiled-coil region" evidence="2">
    <location>
        <begin position="285"/>
        <end position="312"/>
    </location>
</feature>
<dbReference type="Pfam" id="PF03357">
    <property type="entry name" value="Snf7"/>
    <property type="match status" value="1"/>
</dbReference>
<protein>
    <submittedName>
        <fullName evidence="4">(African queen) hypothetical protein</fullName>
    </submittedName>
</protein>
<sequence>MGLSECGIPEDKLPSCWSDDVRMNALFAPFRLKVANPESWDMKMKFWSDMVRQWCRCKTDPIVSAADVRSAFQRRGRTAACLDIVIEEMYHNGDLSPISKYHQILHNGPESWVRWGARLAFKPAAIAITAVTSLLPARQAIDNNGLPKASIDSTQRFVLESAVKEQANELLNNFPAGAERIGTIEELMRCSGFTNREVFEVLLGYLVSQGMAIKSGDVVKIAEPNKKVQPVTEMDSAMVKLMSAETRLSDDVARLSRDVSVAESEARAAMKLGNKIAAKNHLRRKMRTEQKLHQCEAALENIKELMLQARNSDVTSAVVDTYRNSAKAMKQTMKDGGLDEDSVYNTMDDLKDVMDSYNEVEKALGGVIDDVDVEDLEQELKELLEGGGGGGGDGVSLPSPPRQQPERENSFVFDGEERMLADLRDLGEERGKEKEREKEKEKVLVAEGVAVSEKSPKSKVRASQPWYPASDWSNMNTNIDNMAKDYAELRLDNRLHPGQPLDVDFTTPPQYTGDYHVRDHTPGARVWLYNSRDELAPSTEYCSSESPGKETDSKSFQMAPGGERKKSEAWPKDDVQDLERRLKNLRGFNL</sequence>
<gene>
    <name evidence="4" type="ORF">DCHRY22_LOCUS10793</name>
</gene>